<comment type="catalytic activity">
    <reaction evidence="7 8">
        <text>5-phospho-beta-D-ribosylamine + L-glutamate + diphosphate = 5-phospho-alpha-D-ribose 1-diphosphate + L-glutamine + H2O</text>
        <dbReference type="Rhea" id="RHEA:14905"/>
        <dbReference type="ChEBI" id="CHEBI:15377"/>
        <dbReference type="ChEBI" id="CHEBI:29985"/>
        <dbReference type="ChEBI" id="CHEBI:33019"/>
        <dbReference type="ChEBI" id="CHEBI:58017"/>
        <dbReference type="ChEBI" id="CHEBI:58359"/>
        <dbReference type="ChEBI" id="CHEBI:58681"/>
        <dbReference type="EC" id="2.4.2.14"/>
    </reaction>
</comment>
<keyword evidence="7" id="KW-0460">Magnesium</keyword>
<dbReference type="HAMAP" id="MF_01931">
    <property type="entry name" value="PurF"/>
    <property type="match status" value="1"/>
</dbReference>
<comment type="function">
    <text evidence="7">Catalyzes the formation of phosphoribosylamine from phosphoribosylpyrophosphate (PRPP) and glutamine.</text>
</comment>
<sequence length="455" mass="50251">MFGIWGHTHAAELSYYGLHAQQHRGQEGAGVVVSDGEELKLHKGLGLVNDVFKHAGFKELKGTAAIAHVRYSKHGDKRRAVDSVEPLVFRTRKTSLAISHSGNIVNGEKLRDVLEDNGSILQTSTDSELLAHLIKRCKENTNEDAIIQALQQLEGAFTFLILDKENMYAAADPHGIRPLSIGKLGDAYVVASETSAFDLIGATFEREVLPGELIVINDQGLKSVRFAMREQRRLCAMEYVYFSRPDSDMNQVNVHASRKRMGIELAKEAPVEADVVTGVPDSSISAAIGYAEQSGLPYEMGIIKNRYIGRTFIQPSQELREQGVKMKLSPVRGIVEGKRVVMIDDSIVRGTTSRHIVRLLKEAGAKEVHVRIASPAIQDPCYYGIDMSTKEELIAANHSPEEIRELIEADSIAYLSVEGMKQAIVQERSIHQGICHACMTGEYPVPILDNREDPS</sequence>
<organism evidence="10 11">
    <name type="scientific">Oceanobacillus luteolus</name>
    <dbReference type="NCBI Taxonomy" id="1274358"/>
    <lineage>
        <taxon>Bacteria</taxon>
        <taxon>Bacillati</taxon>
        <taxon>Bacillota</taxon>
        <taxon>Bacilli</taxon>
        <taxon>Bacillales</taxon>
        <taxon>Bacillaceae</taxon>
        <taxon>Oceanobacillus</taxon>
    </lineage>
</organism>
<evidence type="ECO:0000256" key="5">
    <source>
        <dbReference type="ARBA" id="ARBA00022755"/>
    </source>
</evidence>
<accession>A0ABW4HQN9</accession>
<keyword evidence="7" id="KW-0408">Iron</keyword>
<dbReference type="PIRSF" id="PIRSF000485">
    <property type="entry name" value="Amd_phspho_trans"/>
    <property type="match status" value="1"/>
</dbReference>
<keyword evidence="7" id="KW-0479">Metal-binding</keyword>
<name>A0ABW4HQN9_9BACI</name>
<feature type="binding site" evidence="7">
    <location>
        <position position="345"/>
    </location>
    <ligand>
        <name>Mg(2+)</name>
        <dbReference type="ChEBI" id="CHEBI:18420"/>
    </ligand>
</feature>
<feature type="binding site" evidence="7">
    <location>
        <position position="235"/>
    </location>
    <ligand>
        <name>[4Fe-4S] cluster</name>
        <dbReference type="ChEBI" id="CHEBI:49883"/>
    </ligand>
</feature>
<keyword evidence="4 7" id="KW-0808">Transferase</keyword>
<dbReference type="Pfam" id="PF00156">
    <property type="entry name" value="Pribosyltran"/>
    <property type="match status" value="1"/>
</dbReference>
<dbReference type="InterPro" id="IPR035584">
    <property type="entry name" value="PurF_N"/>
</dbReference>
<dbReference type="InterPro" id="IPR029057">
    <property type="entry name" value="PRTase-like"/>
</dbReference>
<feature type="domain" description="Glutamine amidotransferase type-2" evidence="9">
    <location>
        <begin position="1"/>
        <end position="219"/>
    </location>
</feature>
<evidence type="ECO:0000256" key="7">
    <source>
        <dbReference type="HAMAP-Rule" id="MF_01931"/>
    </source>
</evidence>
<evidence type="ECO:0000256" key="1">
    <source>
        <dbReference type="ARBA" id="ARBA00005209"/>
    </source>
</evidence>
<dbReference type="SUPFAM" id="SSF53271">
    <property type="entry name" value="PRTase-like"/>
    <property type="match status" value="1"/>
</dbReference>
<dbReference type="RefSeq" id="WP_251511754.1">
    <property type="nucleotide sequence ID" value="NZ_JAMBON010000003.1"/>
</dbReference>
<evidence type="ECO:0000256" key="3">
    <source>
        <dbReference type="ARBA" id="ARBA00022676"/>
    </source>
</evidence>
<proteinExistence type="inferred from homology"/>
<comment type="caution">
    <text evidence="7">Lacks conserved residue(s) required for the propagation of feature annotation.</text>
</comment>
<dbReference type="SUPFAM" id="SSF56235">
    <property type="entry name" value="N-terminal nucleophile aminohydrolases (Ntn hydrolases)"/>
    <property type="match status" value="1"/>
</dbReference>
<reference evidence="11" key="1">
    <citation type="journal article" date="2019" name="Int. J. Syst. Evol. Microbiol.">
        <title>The Global Catalogue of Microorganisms (GCM) 10K type strain sequencing project: providing services to taxonomists for standard genome sequencing and annotation.</title>
        <authorList>
            <consortium name="The Broad Institute Genomics Platform"/>
            <consortium name="The Broad Institute Genome Sequencing Center for Infectious Disease"/>
            <person name="Wu L."/>
            <person name="Ma J."/>
        </authorList>
    </citation>
    <scope>NUCLEOTIDE SEQUENCE [LARGE SCALE GENOMIC DNA]</scope>
    <source>
        <strain evidence="11">CGMCC 1.12376</strain>
    </source>
</reference>
<keyword evidence="6 7" id="KW-0315">Glutamine amidotransferase</keyword>
<comment type="similarity">
    <text evidence="2 7 8">In the C-terminal section; belongs to the purine/pyrimidine phosphoribosyltransferase family.</text>
</comment>
<keyword evidence="11" id="KW-1185">Reference proteome</keyword>
<dbReference type="EMBL" id="JBHUDE010000018">
    <property type="protein sequence ID" value="MFD1606995.1"/>
    <property type="molecule type" value="Genomic_DNA"/>
</dbReference>
<keyword evidence="3 7" id="KW-0328">Glycosyltransferase</keyword>
<evidence type="ECO:0000313" key="10">
    <source>
        <dbReference type="EMBL" id="MFD1606995.1"/>
    </source>
</evidence>
<keyword evidence="7" id="KW-0004">4Fe-4S</keyword>
<comment type="cofactor">
    <cofactor evidence="7">
        <name>[4Fe-4S] cluster</name>
        <dbReference type="ChEBI" id="CHEBI:49883"/>
    </cofactor>
    <text evidence="7">Binds 1 [4Fe-4S] cluster per subunit.</text>
</comment>
<evidence type="ECO:0000256" key="2">
    <source>
        <dbReference type="ARBA" id="ARBA00010138"/>
    </source>
</evidence>
<evidence type="ECO:0000259" key="9">
    <source>
        <dbReference type="PROSITE" id="PS51278"/>
    </source>
</evidence>
<dbReference type="NCBIfam" id="TIGR01134">
    <property type="entry name" value="purF"/>
    <property type="match status" value="1"/>
</dbReference>
<comment type="cofactor">
    <cofactor evidence="7">
        <name>Mg(2+)</name>
        <dbReference type="ChEBI" id="CHEBI:18420"/>
    </cofactor>
    <text evidence="7">Binds 1 Mg(2+) ion per subunit.</text>
</comment>
<comment type="caution">
    <text evidence="10">The sequence shown here is derived from an EMBL/GenBank/DDBJ whole genome shotgun (WGS) entry which is preliminary data.</text>
</comment>
<keyword evidence="5 7" id="KW-0658">Purine biosynthesis</keyword>
<dbReference type="PANTHER" id="PTHR11907">
    <property type="entry name" value="AMIDOPHOSPHORIBOSYLTRANSFERASE"/>
    <property type="match status" value="1"/>
</dbReference>
<dbReference type="InterPro" id="IPR017932">
    <property type="entry name" value="GATase_2_dom"/>
</dbReference>
<dbReference type="CDD" id="cd06223">
    <property type="entry name" value="PRTases_typeI"/>
    <property type="match status" value="1"/>
</dbReference>
<evidence type="ECO:0000256" key="6">
    <source>
        <dbReference type="ARBA" id="ARBA00022962"/>
    </source>
</evidence>
<dbReference type="InterPro" id="IPR005854">
    <property type="entry name" value="PurF"/>
</dbReference>
<feature type="binding site" evidence="7">
    <location>
        <position position="381"/>
    </location>
    <ligand>
        <name>[4Fe-4S] cluster</name>
        <dbReference type="ChEBI" id="CHEBI:49883"/>
    </ligand>
</feature>
<protein>
    <recommendedName>
        <fullName evidence="7">Amidophosphoribosyltransferase</fullName>
        <shortName evidence="7">ATase</shortName>
        <ecNumber evidence="7">2.4.2.14</ecNumber>
    </recommendedName>
    <alternativeName>
        <fullName evidence="7">Glutamine phosphoribosylpyrophosphate amidotransferase</fullName>
        <shortName evidence="7">GPATase</shortName>
    </alternativeName>
</protein>
<evidence type="ECO:0000313" key="11">
    <source>
        <dbReference type="Proteomes" id="UP001597221"/>
    </source>
</evidence>
<dbReference type="Proteomes" id="UP001597221">
    <property type="component" value="Unassembled WGS sequence"/>
</dbReference>
<dbReference type="Gene3D" id="3.60.20.10">
    <property type="entry name" value="Glutamine Phosphoribosylpyrophosphate, subunit 1, domain 1"/>
    <property type="match status" value="1"/>
</dbReference>
<evidence type="ECO:0000256" key="8">
    <source>
        <dbReference type="PIRNR" id="PIRNR000485"/>
    </source>
</evidence>
<feature type="binding site" evidence="7">
    <location>
        <position position="282"/>
    </location>
    <ligand>
        <name>Mg(2+)</name>
        <dbReference type="ChEBI" id="CHEBI:18420"/>
    </ligand>
</feature>
<comment type="pathway">
    <text evidence="1 7 8">Purine metabolism; IMP biosynthesis via de novo pathway; N(1)-(5-phospho-D-ribosyl)glycinamide from 5-phospho-alpha-D-ribose 1-diphosphate: step 1/2.</text>
</comment>
<gene>
    <name evidence="7 10" type="primary">purF</name>
    <name evidence="10" type="ORF">ACFSBH_04940</name>
</gene>
<dbReference type="GO" id="GO:0004044">
    <property type="term" value="F:amidophosphoribosyltransferase activity"/>
    <property type="evidence" value="ECO:0007669"/>
    <property type="project" value="UniProtKB-EC"/>
</dbReference>
<dbReference type="EC" id="2.4.2.14" evidence="7"/>
<dbReference type="CDD" id="cd00715">
    <property type="entry name" value="GPATase_N"/>
    <property type="match status" value="1"/>
</dbReference>
<evidence type="ECO:0000256" key="4">
    <source>
        <dbReference type="ARBA" id="ARBA00022679"/>
    </source>
</evidence>
<dbReference type="InterPro" id="IPR000836">
    <property type="entry name" value="PRTase_dom"/>
</dbReference>
<feature type="binding site" evidence="7">
    <location>
        <position position="344"/>
    </location>
    <ligand>
        <name>Mg(2+)</name>
        <dbReference type="ChEBI" id="CHEBI:18420"/>
    </ligand>
</feature>
<dbReference type="Pfam" id="PF13537">
    <property type="entry name" value="GATase_7"/>
    <property type="match status" value="1"/>
</dbReference>
<feature type="binding site" evidence="7">
    <location>
        <position position="435"/>
    </location>
    <ligand>
        <name>[4Fe-4S] cluster</name>
        <dbReference type="ChEBI" id="CHEBI:49883"/>
    </ligand>
</feature>
<dbReference type="Gene3D" id="3.40.50.2020">
    <property type="match status" value="1"/>
</dbReference>
<dbReference type="PROSITE" id="PS51278">
    <property type="entry name" value="GATASE_TYPE_2"/>
    <property type="match status" value="1"/>
</dbReference>
<dbReference type="InterPro" id="IPR029055">
    <property type="entry name" value="Ntn_hydrolases_N"/>
</dbReference>
<keyword evidence="7" id="KW-0411">Iron-sulfur</keyword>
<feature type="binding site" evidence="7">
    <location>
        <position position="438"/>
    </location>
    <ligand>
        <name>[4Fe-4S] cluster</name>
        <dbReference type="ChEBI" id="CHEBI:49883"/>
    </ligand>
</feature>